<comment type="caution">
    <text evidence="1">The sequence shown here is derived from an EMBL/GenBank/DDBJ whole genome shotgun (WGS) entry which is preliminary data.</text>
</comment>
<dbReference type="AlphaFoldDB" id="A0A2M8FF40"/>
<dbReference type="Proteomes" id="UP000230391">
    <property type="component" value="Unassembled WGS sequence"/>
</dbReference>
<accession>A0A2M8FF40</accession>
<organism evidence="1 2">
    <name type="scientific">Candidatus Kaiserbacteria bacterium CG_4_9_14_0_2_um_filter_41_32</name>
    <dbReference type="NCBI Taxonomy" id="1974601"/>
    <lineage>
        <taxon>Bacteria</taxon>
        <taxon>Candidatus Kaiseribacteriota</taxon>
    </lineage>
</organism>
<evidence type="ECO:0000313" key="1">
    <source>
        <dbReference type="EMBL" id="PJC56258.1"/>
    </source>
</evidence>
<gene>
    <name evidence="1" type="ORF">CO026_01285</name>
</gene>
<dbReference type="GO" id="GO:0003735">
    <property type="term" value="F:structural constituent of ribosome"/>
    <property type="evidence" value="ECO:0007669"/>
    <property type="project" value="InterPro"/>
</dbReference>
<evidence type="ECO:0000313" key="2">
    <source>
        <dbReference type="Proteomes" id="UP000230391"/>
    </source>
</evidence>
<dbReference type="EMBL" id="PFRD01000054">
    <property type="protein sequence ID" value="PJC56258.1"/>
    <property type="molecule type" value="Genomic_DNA"/>
</dbReference>
<reference evidence="2" key="1">
    <citation type="submission" date="2017-09" db="EMBL/GenBank/DDBJ databases">
        <title>Depth-based differentiation of microbial function through sediment-hosted aquifers and enrichment of novel symbionts in the deep terrestrial subsurface.</title>
        <authorList>
            <person name="Probst A.J."/>
            <person name="Ladd B."/>
            <person name="Jarett J.K."/>
            <person name="Geller-Mcgrath D.E."/>
            <person name="Sieber C.M.K."/>
            <person name="Emerson J.B."/>
            <person name="Anantharaman K."/>
            <person name="Thomas B.C."/>
            <person name="Malmstrom R."/>
            <person name="Stieglmeier M."/>
            <person name="Klingl A."/>
            <person name="Woyke T."/>
            <person name="Ryan C.M."/>
            <person name="Banfield J.F."/>
        </authorList>
    </citation>
    <scope>NUCLEOTIDE SEQUENCE [LARGE SCALE GENOMIC DNA]</scope>
</reference>
<dbReference type="Gene3D" id="1.10.287.310">
    <property type="match status" value="1"/>
</dbReference>
<protein>
    <recommendedName>
        <fullName evidence="3">50S ribosomal protein L29</fullName>
    </recommendedName>
</protein>
<dbReference type="GO" id="GO:0005840">
    <property type="term" value="C:ribosome"/>
    <property type="evidence" value="ECO:0007669"/>
    <property type="project" value="InterPro"/>
</dbReference>
<name>A0A2M8FF40_9BACT</name>
<sequence length="65" mass="7536">MKHTDIQKKNDSELSELVSTSRENLRAELFKDKFSKKASVIRTAKMTVARTLTEINARRRNQSVK</sequence>
<dbReference type="SUPFAM" id="SSF46561">
    <property type="entry name" value="Ribosomal protein L29 (L29p)"/>
    <property type="match status" value="1"/>
</dbReference>
<dbReference type="GO" id="GO:0006412">
    <property type="term" value="P:translation"/>
    <property type="evidence" value="ECO:0007669"/>
    <property type="project" value="InterPro"/>
</dbReference>
<evidence type="ECO:0008006" key="3">
    <source>
        <dbReference type="Google" id="ProtNLM"/>
    </source>
</evidence>
<dbReference type="InterPro" id="IPR036049">
    <property type="entry name" value="Ribosomal_uL29_sf"/>
</dbReference>
<proteinExistence type="predicted"/>